<name>A0A0F9RJF0_9ZZZZ</name>
<accession>A0A0F9RJF0</accession>
<gene>
    <name evidence="2" type="ORF">LCGC14_0587620</name>
</gene>
<evidence type="ECO:0000313" key="2">
    <source>
        <dbReference type="EMBL" id="KKN54869.1"/>
    </source>
</evidence>
<evidence type="ECO:0000259" key="1">
    <source>
        <dbReference type="Pfam" id="PF13392"/>
    </source>
</evidence>
<dbReference type="Gene3D" id="3.90.75.10">
    <property type="entry name" value="Homing Intron 3 (I-ppo) Encoded Endonuclease, Chain A"/>
    <property type="match status" value="1"/>
</dbReference>
<feature type="domain" description="HNH nuclease" evidence="1">
    <location>
        <begin position="58"/>
        <end position="98"/>
    </location>
</feature>
<comment type="caution">
    <text evidence="2">The sequence shown here is derived from an EMBL/GenBank/DDBJ whole genome shotgun (WGS) entry which is preliminary data.</text>
</comment>
<dbReference type="Pfam" id="PF13392">
    <property type="entry name" value="HNH_3"/>
    <property type="match status" value="1"/>
</dbReference>
<protein>
    <recommendedName>
        <fullName evidence="1">HNH nuclease domain-containing protein</fullName>
    </recommendedName>
</protein>
<dbReference type="InterPro" id="IPR044930">
    <property type="entry name" value="Homing_endonuclease_His-Me"/>
</dbReference>
<organism evidence="2">
    <name type="scientific">marine sediment metagenome</name>
    <dbReference type="NCBI Taxonomy" id="412755"/>
    <lineage>
        <taxon>unclassified sequences</taxon>
        <taxon>metagenomes</taxon>
        <taxon>ecological metagenomes</taxon>
    </lineage>
</organism>
<dbReference type="InterPro" id="IPR044925">
    <property type="entry name" value="His-Me_finger_sf"/>
</dbReference>
<dbReference type="EMBL" id="LAZR01000908">
    <property type="protein sequence ID" value="KKN54869.1"/>
    <property type="molecule type" value="Genomic_DNA"/>
</dbReference>
<proteinExistence type="predicted"/>
<dbReference type="InterPro" id="IPR003615">
    <property type="entry name" value="HNH_nuc"/>
</dbReference>
<dbReference type="AlphaFoldDB" id="A0A0F9RJF0"/>
<dbReference type="SUPFAM" id="SSF54060">
    <property type="entry name" value="His-Me finger endonucleases"/>
    <property type="match status" value="1"/>
</dbReference>
<reference evidence="2" key="1">
    <citation type="journal article" date="2015" name="Nature">
        <title>Complex archaea that bridge the gap between prokaryotes and eukaryotes.</title>
        <authorList>
            <person name="Spang A."/>
            <person name="Saw J.H."/>
            <person name="Jorgensen S.L."/>
            <person name="Zaremba-Niedzwiedzka K."/>
            <person name="Martijn J."/>
            <person name="Lind A.E."/>
            <person name="van Eijk R."/>
            <person name="Schleper C."/>
            <person name="Guy L."/>
            <person name="Ettema T.J."/>
        </authorList>
    </citation>
    <scope>NUCLEOTIDE SEQUENCE</scope>
</reference>
<sequence>MLNQSITPPAFGDPRLPQRFWDKVRVGLFGCWVWQGQTRKNYGRYGVRLGVDRWRDQYAHRVAWTALIGPIPDQLDHLCRNKLCAYPAHLEPVTNRENFLRGMHPTAIAWRTNTCKRGHSLDDHYINHGHRQCGECTRQGVRRRRKPSTPQQRARKAELMRGYRAARAVTA</sequence>
<dbReference type="GO" id="GO:0004519">
    <property type="term" value="F:endonuclease activity"/>
    <property type="evidence" value="ECO:0007669"/>
    <property type="project" value="InterPro"/>
</dbReference>